<keyword evidence="2" id="KW-1185">Reference proteome</keyword>
<evidence type="ECO:0000313" key="2">
    <source>
        <dbReference type="Proteomes" id="UP000588098"/>
    </source>
</evidence>
<dbReference type="AlphaFoldDB" id="A0A7W9V0R1"/>
<organism evidence="1 2">
    <name type="scientific">Streptomyces zagrosensis</name>
    <dbReference type="NCBI Taxonomy" id="1042984"/>
    <lineage>
        <taxon>Bacteria</taxon>
        <taxon>Bacillati</taxon>
        <taxon>Actinomycetota</taxon>
        <taxon>Actinomycetes</taxon>
        <taxon>Kitasatosporales</taxon>
        <taxon>Streptomycetaceae</taxon>
        <taxon>Streptomyces</taxon>
    </lineage>
</organism>
<sequence>MAQVLPDDAPPVHDLIGFGFGSCNEALAISFSKRATRERRVPNWPGICGGSKG</sequence>
<comment type="caution">
    <text evidence="1">The sequence shown here is derived from an EMBL/GenBank/DDBJ whole genome shotgun (WGS) entry which is preliminary data.</text>
</comment>
<name>A0A7W9V0R1_9ACTN</name>
<protein>
    <submittedName>
        <fullName evidence="1">Uncharacterized protein</fullName>
    </submittedName>
</protein>
<dbReference type="Proteomes" id="UP000588098">
    <property type="component" value="Unassembled WGS sequence"/>
</dbReference>
<evidence type="ECO:0000313" key="1">
    <source>
        <dbReference type="EMBL" id="MBB5938478.1"/>
    </source>
</evidence>
<reference evidence="1 2" key="1">
    <citation type="submission" date="2020-08" db="EMBL/GenBank/DDBJ databases">
        <title>Genomic Encyclopedia of Type Strains, Phase III (KMG-III): the genomes of soil and plant-associated and newly described type strains.</title>
        <authorList>
            <person name="Whitman W."/>
        </authorList>
    </citation>
    <scope>NUCLEOTIDE SEQUENCE [LARGE SCALE GENOMIC DNA]</scope>
    <source>
        <strain evidence="1 2">CECT 8305</strain>
    </source>
</reference>
<accession>A0A7W9V0R1</accession>
<proteinExistence type="predicted"/>
<dbReference type="EMBL" id="JACHJL010000016">
    <property type="protein sequence ID" value="MBB5938478.1"/>
    <property type="molecule type" value="Genomic_DNA"/>
</dbReference>
<gene>
    <name evidence="1" type="ORF">FHS42_005567</name>
</gene>